<protein>
    <recommendedName>
        <fullName evidence="1">TIL domain-containing protein</fullName>
    </recommendedName>
</protein>
<evidence type="ECO:0000259" key="1">
    <source>
        <dbReference type="Pfam" id="PF01826"/>
    </source>
</evidence>
<reference evidence="2" key="1">
    <citation type="submission" date="2022-03" db="EMBL/GenBank/DDBJ databases">
        <authorList>
            <person name="Martin C."/>
        </authorList>
    </citation>
    <scope>NUCLEOTIDE SEQUENCE</scope>
</reference>
<sequence length="230" mass="25770">MLVAIQCGQNEVYMHHGPGCEEHCEEDKPRWCDNKRREGCFCKPGYVRCNGNGTCIIPDCDWSTWTFGDDERCEDCSNNCGGGIANCTRIRTRTGPNCTPKTQSQLHTTTKICNTQPCCTWSPWTTWSESCPHCPSCGGGSVRCTRTRTRQGQGQYCQQPRDSQSETLIKICDENCCWSNWSPWSKNCPPCPTCGGGPNTCKQTRTRQSEHCTPTSQEKNTVSTEVCPKR</sequence>
<comment type="caution">
    <text evidence="2">The sequence shown here is derived from an EMBL/GenBank/DDBJ whole genome shotgun (WGS) entry which is preliminary data.</text>
</comment>
<accession>A0A8S4N8P7</accession>
<dbReference type="OrthoDB" id="671595at2759"/>
<evidence type="ECO:0000313" key="3">
    <source>
        <dbReference type="Proteomes" id="UP000749559"/>
    </source>
</evidence>
<dbReference type="InterPro" id="IPR000884">
    <property type="entry name" value="TSP1_rpt"/>
</dbReference>
<evidence type="ECO:0000313" key="2">
    <source>
        <dbReference type="EMBL" id="CAH1777128.1"/>
    </source>
</evidence>
<dbReference type="PROSITE" id="PS50092">
    <property type="entry name" value="TSP1"/>
    <property type="match status" value="2"/>
</dbReference>
<proteinExistence type="predicted"/>
<name>A0A8S4N8P7_OWEFU</name>
<dbReference type="CDD" id="cd19941">
    <property type="entry name" value="TIL"/>
    <property type="match status" value="1"/>
</dbReference>
<feature type="domain" description="TIL" evidence="1">
    <location>
        <begin position="7"/>
        <end position="57"/>
    </location>
</feature>
<dbReference type="Pfam" id="PF01826">
    <property type="entry name" value="TIL"/>
    <property type="match status" value="1"/>
</dbReference>
<dbReference type="Proteomes" id="UP000749559">
    <property type="component" value="Unassembled WGS sequence"/>
</dbReference>
<keyword evidence="3" id="KW-1185">Reference proteome</keyword>
<gene>
    <name evidence="2" type="ORF">OFUS_LOCUS4212</name>
</gene>
<organism evidence="2 3">
    <name type="scientific">Owenia fusiformis</name>
    <name type="common">Polychaete worm</name>
    <dbReference type="NCBI Taxonomy" id="6347"/>
    <lineage>
        <taxon>Eukaryota</taxon>
        <taxon>Metazoa</taxon>
        <taxon>Spiralia</taxon>
        <taxon>Lophotrochozoa</taxon>
        <taxon>Annelida</taxon>
        <taxon>Polychaeta</taxon>
        <taxon>Sedentaria</taxon>
        <taxon>Canalipalpata</taxon>
        <taxon>Sabellida</taxon>
        <taxon>Oweniida</taxon>
        <taxon>Oweniidae</taxon>
        <taxon>Owenia</taxon>
    </lineage>
</organism>
<dbReference type="SUPFAM" id="SSF57567">
    <property type="entry name" value="Serine protease inhibitors"/>
    <property type="match status" value="1"/>
</dbReference>
<dbReference type="Gene3D" id="2.10.25.10">
    <property type="entry name" value="Laminin"/>
    <property type="match status" value="1"/>
</dbReference>
<feature type="non-terminal residue" evidence="2">
    <location>
        <position position="1"/>
    </location>
</feature>
<dbReference type="EMBL" id="CAIIXF020000002">
    <property type="protein sequence ID" value="CAH1777128.1"/>
    <property type="molecule type" value="Genomic_DNA"/>
</dbReference>
<dbReference type="InterPro" id="IPR002919">
    <property type="entry name" value="TIL_dom"/>
</dbReference>
<dbReference type="AlphaFoldDB" id="A0A8S4N8P7"/>
<dbReference type="InterPro" id="IPR036084">
    <property type="entry name" value="Ser_inhib-like_sf"/>
</dbReference>